<proteinExistence type="predicted"/>
<dbReference type="STRING" id="39060.SAMN05660706_13433"/>
<feature type="transmembrane region" description="Helical" evidence="1">
    <location>
        <begin position="7"/>
        <end position="28"/>
    </location>
</feature>
<feature type="transmembrane region" description="Helical" evidence="1">
    <location>
        <begin position="48"/>
        <end position="72"/>
    </location>
</feature>
<evidence type="ECO:0000256" key="1">
    <source>
        <dbReference type="SAM" id="Phobius"/>
    </source>
</evidence>
<dbReference type="InterPro" id="IPR021320">
    <property type="entry name" value="DUF2905"/>
</dbReference>
<name>A0A1I6EC32_9FIRM</name>
<keyword evidence="3" id="KW-1185">Reference proteome</keyword>
<dbReference type="Proteomes" id="UP000199584">
    <property type="component" value="Unassembled WGS sequence"/>
</dbReference>
<keyword evidence="1" id="KW-0472">Membrane</keyword>
<evidence type="ECO:0000313" key="3">
    <source>
        <dbReference type="Proteomes" id="UP000199584"/>
    </source>
</evidence>
<dbReference type="OrthoDB" id="9811610at2"/>
<dbReference type="EMBL" id="FOYM01000034">
    <property type="protein sequence ID" value="SFR15121.1"/>
    <property type="molecule type" value="Genomic_DNA"/>
</dbReference>
<keyword evidence="1" id="KW-0812">Transmembrane</keyword>
<dbReference type="RefSeq" id="WP_092486835.1">
    <property type="nucleotide sequence ID" value="NZ_FOYM01000034.1"/>
</dbReference>
<reference evidence="3" key="1">
    <citation type="submission" date="2016-10" db="EMBL/GenBank/DDBJ databases">
        <authorList>
            <person name="Varghese N."/>
            <person name="Submissions S."/>
        </authorList>
    </citation>
    <scope>NUCLEOTIDE SEQUENCE [LARGE SCALE GENOMIC DNA]</scope>
    <source>
        <strain evidence="3">DSM 3669</strain>
    </source>
</reference>
<dbReference type="PANTHER" id="PTHR36443">
    <property type="entry name" value="BSR5223 PROTEIN"/>
    <property type="match status" value="1"/>
</dbReference>
<evidence type="ECO:0008006" key="4">
    <source>
        <dbReference type="Google" id="ProtNLM"/>
    </source>
</evidence>
<dbReference type="AlphaFoldDB" id="A0A1I6EC32"/>
<keyword evidence="1" id="KW-1133">Transmembrane helix</keyword>
<sequence length="74" mass="8310">MNSLYGLGKMILMFGLFMVITGGVLMLAGKFTGLGRLPGDIFIQRGNFTFYFPIVTMLVLSLVLTLLLNFIFRR</sequence>
<protein>
    <recommendedName>
        <fullName evidence="4">DUF2905 domain-containing protein</fullName>
    </recommendedName>
</protein>
<gene>
    <name evidence="2" type="ORF">SAMN05660706_13433</name>
</gene>
<evidence type="ECO:0000313" key="2">
    <source>
        <dbReference type="EMBL" id="SFR15121.1"/>
    </source>
</evidence>
<organism evidence="2 3">
    <name type="scientific">Desulfoscipio geothermicus DSM 3669</name>
    <dbReference type="NCBI Taxonomy" id="1121426"/>
    <lineage>
        <taxon>Bacteria</taxon>
        <taxon>Bacillati</taxon>
        <taxon>Bacillota</taxon>
        <taxon>Clostridia</taxon>
        <taxon>Eubacteriales</taxon>
        <taxon>Desulfallaceae</taxon>
        <taxon>Desulfoscipio</taxon>
    </lineage>
</organism>
<accession>A0A1I6EC32</accession>
<dbReference type="Pfam" id="PF11146">
    <property type="entry name" value="DUF2905"/>
    <property type="match status" value="1"/>
</dbReference>
<dbReference type="PANTHER" id="PTHR36443:SF1">
    <property type="entry name" value="BSR5223 PROTEIN"/>
    <property type="match status" value="1"/>
</dbReference>